<dbReference type="Gene3D" id="3.30.200.20">
    <property type="entry name" value="Phosphorylase Kinase, domain 1"/>
    <property type="match status" value="1"/>
</dbReference>
<dbReference type="Proteomes" id="UP000749559">
    <property type="component" value="Unassembled WGS sequence"/>
</dbReference>
<proteinExistence type="predicted"/>
<gene>
    <name evidence="9" type="ORF">OFUS_LOCUS3152</name>
</gene>
<dbReference type="Gene3D" id="1.10.510.10">
    <property type="entry name" value="Transferase(Phosphotransferase) domain 1"/>
    <property type="match status" value="1"/>
</dbReference>
<feature type="region of interest" description="Disordered" evidence="7">
    <location>
        <begin position="1"/>
        <end position="39"/>
    </location>
</feature>
<dbReference type="InterPro" id="IPR011009">
    <property type="entry name" value="Kinase-like_dom_sf"/>
</dbReference>
<comment type="function">
    <text evidence="4">May play a role in subcellular trafficking between the endoplasmic reticulum and Golgi apparatus.</text>
</comment>
<evidence type="ECO:0000256" key="2">
    <source>
        <dbReference type="ARBA" id="ARBA00022490"/>
    </source>
</evidence>
<dbReference type="EMBL" id="CAIIXF020000001">
    <property type="protein sequence ID" value="CAH1775916.1"/>
    <property type="molecule type" value="Genomic_DNA"/>
</dbReference>
<feature type="domain" description="Protein kinase" evidence="8">
    <location>
        <begin position="48"/>
        <end position="315"/>
    </location>
</feature>
<comment type="caution">
    <text evidence="9">The sequence shown here is derived from an EMBL/GenBank/DDBJ whole genome shotgun (WGS) entry which is preliminary data.</text>
</comment>
<keyword evidence="3" id="KW-0597">Phosphoprotein</keyword>
<dbReference type="GO" id="GO:0004672">
    <property type="term" value="F:protein kinase activity"/>
    <property type="evidence" value="ECO:0007669"/>
    <property type="project" value="InterPro"/>
</dbReference>
<dbReference type="OrthoDB" id="1034557at2759"/>
<dbReference type="SUPFAM" id="SSF56112">
    <property type="entry name" value="Protein kinase-like (PK-like)"/>
    <property type="match status" value="1"/>
</dbReference>
<dbReference type="InterPro" id="IPR050588">
    <property type="entry name" value="WNK_Ser-Thr_kinase"/>
</dbReference>
<evidence type="ECO:0000313" key="10">
    <source>
        <dbReference type="Proteomes" id="UP000749559"/>
    </source>
</evidence>
<dbReference type="PANTHER" id="PTHR13902">
    <property type="entry name" value="SERINE/THREONINE-PROTEIN KINASE WNK WITH NO LYSINE -RELATED"/>
    <property type="match status" value="1"/>
</dbReference>
<dbReference type="GO" id="GO:0005524">
    <property type="term" value="F:ATP binding"/>
    <property type="evidence" value="ECO:0007669"/>
    <property type="project" value="InterPro"/>
</dbReference>
<evidence type="ECO:0000256" key="5">
    <source>
        <dbReference type="ARBA" id="ARBA00069870"/>
    </source>
</evidence>
<dbReference type="Pfam" id="PF07714">
    <property type="entry name" value="PK_Tyr_Ser-Thr"/>
    <property type="match status" value="1"/>
</dbReference>
<dbReference type="GO" id="GO:0005737">
    <property type="term" value="C:cytoplasm"/>
    <property type="evidence" value="ECO:0007669"/>
    <property type="project" value="UniProtKB-SubCell"/>
</dbReference>
<feature type="compositionally biased region" description="Acidic residues" evidence="7">
    <location>
        <begin position="28"/>
        <end position="37"/>
    </location>
</feature>
<name>A0A8J1XR45_OWEFU</name>
<evidence type="ECO:0000259" key="8">
    <source>
        <dbReference type="PROSITE" id="PS50011"/>
    </source>
</evidence>
<evidence type="ECO:0000256" key="6">
    <source>
        <dbReference type="ARBA" id="ARBA00078305"/>
    </source>
</evidence>
<feature type="region of interest" description="Disordered" evidence="7">
    <location>
        <begin position="402"/>
        <end position="423"/>
    </location>
</feature>
<dbReference type="InterPro" id="IPR000719">
    <property type="entry name" value="Prot_kinase_dom"/>
</dbReference>
<evidence type="ECO:0000256" key="3">
    <source>
        <dbReference type="ARBA" id="ARBA00022553"/>
    </source>
</evidence>
<evidence type="ECO:0000313" key="9">
    <source>
        <dbReference type="EMBL" id="CAH1775916.1"/>
    </source>
</evidence>
<dbReference type="PROSITE" id="PS50011">
    <property type="entry name" value="PROTEIN_KINASE_DOM"/>
    <property type="match status" value="1"/>
</dbReference>
<feature type="compositionally biased region" description="Polar residues" evidence="7">
    <location>
        <begin position="1"/>
        <end position="12"/>
    </location>
</feature>
<reference evidence="9" key="1">
    <citation type="submission" date="2022-03" db="EMBL/GenBank/DDBJ databases">
        <authorList>
            <person name="Martin C."/>
        </authorList>
    </citation>
    <scope>NUCLEOTIDE SEQUENCE</scope>
</reference>
<protein>
    <recommendedName>
        <fullName evidence="5">Nuclear receptor-binding protein homolog</fullName>
    </recommendedName>
    <alternativeName>
        <fullName evidence="6">MLF1-adaptor molecule</fullName>
    </alternativeName>
</protein>
<keyword evidence="10" id="KW-1185">Reference proteome</keyword>
<dbReference type="FunFam" id="3.30.200.20:FF:000098">
    <property type="entry name" value="Nuclear receptor-binding protein 1"/>
    <property type="match status" value="1"/>
</dbReference>
<dbReference type="AlphaFoldDB" id="A0A8J1XR45"/>
<dbReference type="FunFam" id="1.10.510.10:FF:000842">
    <property type="entry name" value="Nuclear receptor-binding protein"/>
    <property type="match status" value="1"/>
</dbReference>
<evidence type="ECO:0000256" key="4">
    <source>
        <dbReference type="ARBA" id="ARBA00055167"/>
    </source>
</evidence>
<organism evidence="9 10">
    <name type="scientific">Owenia fusiformis</name>
    <name type="common">Polychaete worm</name>
    <dbReference type="NCBI Taxonomy" id="6347"/>
    <lineage>
        <taxon>Eukaryota</taxon>
        <taxon>Metazoa</taxon>
        <taxon>Spiralia</taxon>
        <taxon>Lophotrochozoa</taxon>
        <taxon>Annelida</taxon>
        <taxon>Polychaeta</taxon>
        <taxon>Sedentaria</taxon>
        <taxon>Canalipalpata</taxon>
        <taxon>Sabellida</taxon>
        <taxon>Oweniida</taxon>
        <taxon>Oweniidae</taxon>
        <taxon>Owenia</taxon>
    </lineage>
</organism>
<accession>A0A8J1XR45</accession>
<evidence type="ECO:0000256" key="1">
    <source>
        <dbReference type="ARBA" id="ARBA00004496"/>
    </source>
</evidence>
<dbReference type="InterPro" id="IPR001245">
    <property type="entry name" value="Ser-Thr/Tyr_kinase_cat_dom"/>
</dbReference>
<feature type="compositionally biased region" description="Basic and acidic residues" evidence="7">
    <location>
        <begin position="15"/>
        <end position="27"/>
    </location>
</feature>
<sequence length="525" mass="59311">MASKKASSNGSDTAEPEKKDTSGHDSGEESDESEILEESPCGRWQKRCEVVQQRDVRGIDQAYLAMDTDEGVEVVWNEAIISDKKSSKSQLDKIRQVFDNLIQLDHANLVKFHKYWIDSKTKQDDPKAKSSKPRVIFITEYMSSGSLKQFLKKTKKNNKTLKAWKRWCTQILSALSYLHSCDPPIIHGNLTCDTIFIQHNGLIKIGSVAPDAIYSHVKTNREQTRNMHYIAPEYADNNPVTTAVDIYSFGICALEMAALKLQGNGESSHHVPQETIDQAILSLGDPLLQDFIKRCLQKDAKSRPKARELLFHAMLFEVHSLKVMAAHSFVKNANILPENMTDEDRQTRTNLEQVIGEMVRKEGTVQWKFSQVPTLELEKFLEDVRNGIYPLTAFTFPKTPDVPRQRAVSPEIAESEKSETPEPVDLETRTVVNMNASVVVNPEVPNVRQLTILLRMDDKMNRQLSCDFSTEDTASTLADELVHYGFINEVDRDKVTTLIEDHIKAPTIPAQPPVAVETAKEIHVK</sequence>
<keyword evidence="2" id="KW-0963">Cytoplasm</keyword>
<evidence type="ECO:0000256" key="7">
    <source>
        <dbReference type="SAM" id="MobiDB-lite"/>
    </source>
</evidence>
<comment type="subcellular location">
    <subcellularLocation>
        <location evidence="1">Cytoplasm</location>
    </subcellularLocation>
</comment>